<reference evidence="3" key="1">
    <citation type="submission" date="2023-10" db="EMBL/GenBank/DDBJ databases">
        <authorList>
            <person name="Chen Y."/>
            <person name="Shah S."/>
            <person name="Dougan E. K."/>
            <person name="Thang M."/>
            <person name="Chan C."/>
        </authorList>
    </citation>
    <scope>NUCLEOTIDE SEQUENCE [LARGE SCALE GENOMIC DNA]</scope>
</reference>
<keyword evidence="2" id="KW-0472">Membrane</keyword>
<accession>A0ABN9TA28</accession>
<protein>
    <submittedName>
        <fullName evidence="3">Uncharacterized protein</fullName>
    </submittedName>
</protein>
<feature type="region of interest" description="Disordered" evidence="1">
    <location>
        <begin position="46"/>
        <end position="80"/>
    </location>
</feature>
<evidence type="ECO:0000313" key="3">
    <source>
        <dbReference type="EMBL" id="CAK0842030.1"/>
    </source>
</evidence>
<name>A0ABN9TA28_9DINO</name>
<evidence type="ECO:0000256" key="2">
    <source>
        <dbReference type="SAM" id="Phobius"/>
    </source>
</evidence>
<keyword evidence="2" id="KW-1133">Transmembrane helix</keyword>
<proteinExistence type="predicted"/>
<keyword evidence="2" id="KW-0812">Transmembrane</keyword>
<organism evidence="3 4">
    <name type="scientific">Prorocentrum cordatum</name>
    <dbReference type="NCBI Taxonomy" id="2364126"/>
    <lineage>
        <taxon>Eukaryota</taxon>
        <taxon>Sar</taxon>
        <taxon>Alveolata</taxon>
        <taxon>Dinophyceae</taxon>
        <taxon>Prorocentrales</taxon>
        <taxon>Prorocentraceae</taxon>
        <taxon>Prorocentrum</taxon>
    </lineage>
</organism>
<keyword evidence="4" id="KW-1185">Reference proteome</keyword>
<sequence length="257" mass="28057">AADDVTALLQSEVVVRQAVAAEEGLAAKAKKADLVEQIRRLHAKKEHAKEDDDFMEKLLGPGAGASPEQAGASGLQPPRGSASAASLVQFSSEEAAGDALAHLIAEEASWDVPQLDKHAWLIVILCVESFVLFVTIGLPIALWALATFLGRSIKFGIETCDRLFIGTDVTIKRLETNIFQGIIVIDGLEVENPKEGKYKSQYLLRAGLVHIDLDMAALICSFFRHVKIEKIEFKNVDVIYERGWSSSNVQDGTSWRS</sequence>
<gene>
    <name evidence="3" type="ORF">PCOR1329_LOCUS37076</name>
</gene>
<comment type="caution">
    <text evidence="3">The sequence shown here is derived from an EMBL/GenBank/DDBJ whole genome shotgun (WGS) entry which is preliminary data.</text>
</comment>
<dbReference type="EMBL" id="CAUYUJ010014503">
    <property type="protein sequence ID" value="CAK0842030.1"/>
    <property type="molecule type" value="Genomic_DNA"/>
</dbReference>
<feature type="non-terminal residue" evidence="3">
    <location>
        <position position="1"/>
    </location>
</feature>
<dbReference type="Proteomes" id="UP001189429">
    <property type="component" value="Unassembled WGS sequence"/>
</dbReference>
<feature type="transmembrane region" description="Helical" evidence="2">
    <location>
        <begin position="119"/>
        <end position="145"/>
    </location>
</feature>
<evidence type="ECO:0000256" key="1">
    <source>
        <dbReference type="SAM" id="MobiDB-lite"/>
    </source>
</evidence>
<evidence type="ECO:0000313" key="4">
    <source>
        <dbReference type="Proteomes" id="UP001189429"/>
    </source>
</evidence>